<protein>
    <submittedName>
        <fullName evidence="7">ABC transporter substrate-binding protein</fullName>
    </submittedName>
</protein>
<dbReference type="Pfam" id="PF13379">
    <property type="entry name" value="NMT1_2"/>
    <property type="match status" value="1"/>
</dbReference>
<evidence type="ECO:0000256" key="2">
    <source>
        <dbReference type="ARBA" id="ARBA00022448"/>
    </source>
</evidence>
<dbReference type="PROSITE" id="PS51318">
    <property type="entry name" value="TAT"/>
    <property type="match status" value="1"/>
</dbReference>
<keyword evidence="8" id="KW-1185">Reference proteome</keyword>
<keyword evidence="2" id="KW-0813">Transport</keyword>
<evidence type="ECO:0000256" key="3">
    <source>
        <dbReference type="ARBA" id="ARBA00022475"/>
    </source>
</evidence>
<evidence type="ECO:0000256" key="6">
    <source>
        <dbReference type="ARBA" id="ARBA00024031"/>
    </source>
</evidence>
<accession>A0A6I3IIW4</accession>
<sequence>MSERHARPTPTRRELLLATARGGAALGLAGLTANGARIAVAPTVSGWRDDAGALGRELRIGYLPITDAAALLTAHQRGFLADAGLPAARPVLFRGWESLAQAFLVGDVDVVHLLMPFALQLRLAQHADVRVLAWGHTNGSALTVGRSITRTEQLAGTTVAIPYWWSVHNVLLQRLLAASGLRAVVRQAPSVSAGTVQLVVMSPAEMVPALASGRVSGFVVAEPFCSVAEVKGVGRVLRFLGDVWHDHACCGIAVRGDLVDAHPAAAQALTTGVVQAQQWLEGHRADAAAVLGAEGGYLPQPAAAVSRVITGRRPPATITRHPGWQGQRLGFSAYPRPGYTAELASLMQATTVDGDRGFLRGIDPGTVHAGLVDERFVRQAARDLHLPLPVTTPEEVAP</sequence>
<evidence type="ECO:0000256" key="5">
    <source>
        <dbReference type="ARBA" id="ARBA00023136"/>
    </source>
</evidence>
<evidence type="ECO:0000256" key="4">
    <source>
        <dbReference type="ARBA" id="ARBA00022519"/>
    </source>
</evidence>
<evidence type="ECO:0000256" key="1">
    <source>
        <dbReference type="ARBA" id="ARBA00004533"/>
    </source>
</evidence>
<evidence type="ECO:0000313" key="7">
    <source>
        <dbReference type="EMBL" id="MTB71615.1"/>
    </source>
</evidence>
<comment type="similarity">
    <text evidence="6">Belongs to the CmpA/NrtA family.</text>
</comment>
<dbReference type="SUPFAM" id="SSF53850">
    <property type="entry name" value="Periplasmic binding protein-like II"/>
    <property type="match status" value="1"/>
</dbReference>
<dbReference type="CDD" id="cd13553">
    <property type="entry name" value="PBP2_NrtA_CpmA_like"/>
    <property type="match status" value="1"/>
</dbReference>
<keyword evidence="5" id="KW-0472">Membrane</keyword>
<dbReference type="PANTHER" id="PTHR30024">
    <property type="entry name" value="ALIPHATIC SULFONATES-BINDING PROTEIN-RELATED"/>
    <property type="match status" value="1"/>
</dbReference>
<dbReference type="Proteomes" id="UP000431092">
    <property type="component" value="Unassembled WGS sequence"/>
</dbReference>
<comment type="caution">
    <text evidence="7">The sequence shown here is derived from an EMBL/GenBank/DDBJ whole genome shotgun (WGS) entry which is preliminary data.</text>
</comment>
<name>A0A6I3IIW4_9MICO</name>
<keyword evidence="4" id="KW-0997">Cell inner membrane</keyword>
<dbReference type="PANTHER" id="PTHR30024:SF43">
    <property type="entry name" value="BLL4572 PROTEIN"/>
    <property type="match status" value="1"/>
</dbReference>
<reference evidence="7 8" key="1">
    <citation type="submission" date="2019-11" db="EMBL/GenBank/DDBJ databases">
        <title>Whole genome sequencing identifies a novel species of the genus Arsenicicoccus isolated from human blood.</title>
        <authorList>
            <person name="Jeong J.H."/>
            <person name="Kweon O.J."/>
            <person name="Kim H.R."/>
            <person name="Kim T.-H."/>
            <person name="Ha S.-M."/>
            <person name="Lee M.-K."/>
        </authorList>
    </citation>
    <scope>NUCLEOTIDE SEQUENCE [LARGE SCALE GENOMIC DNA]</scope>
    <source>
        <strain evidence="7 8">MKL-02</strain>
    </source>
</reference>
<dbReference type="InterPro" id="IPR044527">
    <property type="entry name" value="NrtA/CpmA_ABC-bd_dom"/>
</dbReference>
<gene>
    <name evidence="7" type="ORF">GGG17_06455</name>
</gene>
<comment type="subcellular location">
    <subcellularLocation>
        <location evidence="1">Cell inner membrane</location>
    </subcellularLocation>
</comment>
<dbReference type="AlphaFoldDB" id="A0A6I3IIW4"/>
<organism evidence="7 8">
    <name type="scientific">Arsenicicoccus cauae</name>
    <dbReference type="NCBI Taxonomy" id="2663847"/>
    <lineage>
        <taxon>Bacteria</taxon>
        <taxon>Bacillati</taxon>
        <taxon>Actinomycetota</taxon>
        <taxon>Actinomycetes</taxon>
        <taxon>Micrococcales</taxon>
        <taxon>Intrasporangiaceae</taxon>
        <taxon>Arsenicicoccus</taxon>
    </lineage>
</organism>
<keyword evidence="3" id="KW-1003">Cell membrane</keyword>
<dbReference type="InterPro" id="IPR006311">
    <property type="entry name" value="TAT_signal"/>
</dbReference>
<dbReference type="RefSeq" id="WP_154592949.1">
    <property type="nucleotide sequence ID" value="NZ_CP171001.1"/>
</dbReference>
<dbReference type="EMBL" id="WLVL01000023">
    <property type="protein sequence ID" value="MTB71615.1"/>
    <property type="molecule type" value="Genomic_DNA"/>
</dbReference>
<proteinExistence type="inferred from homology"/>
<dbReference type="Gene3D" id="3.40.190.10">
    <property type="entry name" value="Periplasmic binding protein-like II"/>
    <property type="match status" value="2"/>
</dbReference>
<evidence type="ECO:0000313" key="8">
    <source>
        <dbReference type="Proteomes" id="UP000431092"/>
    </source>
</evidence>
<dbReference type="GO" id="GO:0005886">
    <property type="term" value="C:plasma membrane"/>
    <property type="evidence" value="ECO:0007669"/>
    <property type="project" value="UniProtKB-SubCell"/>
</dbReference>